<dbReference type="Proteomes" id="UP000886998">
    <property type="component" value="Unassembled WGS sequence"/>
</dbReference>
<name>A0A8X7BQ03_9ARAC</name>
<proteinExistence type="predicted"/>
<organism evidence="1 3">
    <name type="scientific">Trichonephila inaurata madagascariensis</name>
    <dbReference type="NCBI Taxonomy" id="2747483"/>
    <lineage>
        <taxon>Eukaryota</taxon>
        <taxon>Metazoa</taxon>
        <taxon>Ecdysozoa</taxon>
        <taxon>Arthropoda</taxon>
        <taxon>Chelicerata</taxon>
        <taxon>Arachnida</taxon>
        <taxon>Araneae</taxon>
        <taxon>Araneomorphae</taxon>
        <taxon>Entelegynae</taxon>
        <taxon>Araneoidea</taxon>
        <taxon>Nephilidae</taxon>
        <taxon>Trichonephila</taxon>
        <taxon>Trichonephila inaurata</taxon>
    </lineage>
</organism>
<reference evidence="1" key="1">
    <citation type="submission" date="2020-08" db="EMBL/GenBank/DDBJ databases">
        <title>Multicomponent nature underlies the extraordinary mechanical properties of spider dragline silk.</title>
        <authorList>
            <person name="Kono N."/>
            <person name="Nakamura H."/>
            <person name="Mori M."/>
            <person name="Yoshida Y."/>
            <person name="Ohtoshi R."/>
            <person name="Malay A.D."/>
            <person name="Moran D.A.P."/>
            <person name="Tomita M."/>
            <person name="Numata K."/>
            <person name="Arakawa K."/>
        </authorList>
    </citation>
    <scope>NUCLEOTIDE SEQUENCE</scope>
</reference>
<dbReference type="AlphaFoldDB" id="A0A8X7BQ03"/>
<evidence type="ECO:0000313" key="2">
    <source>
        <dbReference type="EMBL" id="GFY73868.1"/>
    </source>
</evidence>
<gene>
    <name evidence="1" type="ORF">TNIN_236661</name>
    <name evidence="2" type="ORF">TNIN_41831</name>
</gene>
<evidence type="ECO:0000313" key="3">
    <source>
        <dbReference type="Proteomes" id="UP000886998"/>
    </source>
</evidence>
<accession>A0A8X7BQ03</accession>
<evidence type="ECO:0000313" key="1">
    <source>
        <dbReference type="EMBL" id="GFY38327.1"/>
    </source>
</evidence>
<comment type="caution">
    <text evidence="1">The sequence shown here is derived from an EMBL/GenBank/DDBJ whole genome shotgun (WGS) entry which is preliminary data.</text>
</comment>
<sequence length="92" mass="10877">MERNNVRKAVQLLLAFRYMLEKKHRSKKGNKTGNAVFGKMLKDVLGEVLWTSYDRNIMNPYIFGRCGRCWFTGWFRRVVGFVYGSFIFISKV</sequence>
<keyword evidence="3" id="KW-1185">Reference proteome</keyword>
<protein>
    <submittedName>
        <fullName evidence="1">Uncharacterized protein</fullName>
    </submittedName>
</protein>
<dbReference type="EMBL" id="BMAV01000793">
    <property type="protein sequence ID" value="GFY38327.1"/>
    <property type="molecule type" value="Genomic_DNA"/>
</dbReference>
<dbReference type="EMBL" id="BMAV01020425">
    <property type="protein sequence ID" value="GFY73868.1"/>
    <property type="molecule type" value="Genomic_DNA"/>
</dbReference>